<dbReference type="KEGG" id="tet:TTHERM_000207257"/>
<sequence>MNFVTKVALNGFNQNKIKLIYESNHILQYQKALLIFFFIIQFYQLIQYYKNLQNKRIYIQIKVSFIQSNLVELNLIKLVFVSYLKVYNNKFQNLHFLLLLFKCILKMSQFVMVLWEQVSKQVGRYVCHFILYLRYEFQLKLIAQLIKLSNSSFTQQPVLEETSKNSIPKEFASCLPSQYETYLYYSKSHLFPIKAIRANLFDFFQLQSLNHN</sequence>
<gene>
    <name evidence="2" type="ORF">TTHERM_000207257</name>
</gene>
<reference evidence="3" key="1">
    <citation type="journal article" date="2006" name="PLoS Biol.">
        <title>Macronuclear genome sequence of the ciliate Tetrahymena thermophila, a model eukaryote.</title>
        <authorList>
            <person name="Eisen J.A."/>
            <person name="Coyne R.S."/>
            <person name="Wu M."/>
            <person name="Wu D."/>
            <person name="Thiagarajan M."/>
            <person name="Wortman J.R."/>
            <person name="Badger J.H."/>
            <person name="Ren Q."/>
            <person name="Amedeo P."/>
            <person name="Jones K.M."/>
            <person name="Tallon L.J."/>
            <person name="Delcher A.L."/>
            <person name="Salzberg S.L."/>
            <person name="Silva J.C."/>
            <person name="Haas B.J."/>
            <person name="Majoros W.H."/>
            <person name="Farzad M."/>
            <person name="Carlton J.M."/>
            <person name="Smith R.K. Jr."/>
            <person name="Garg J."/>
            <person name="Pearlman R.E."/>
            <person name="Karrer K.M."/>
            <person name="Sun L."/>
            <person name="Manning G."/>
            <person name="Elde N.C."/>
            <person name="Turkewitz A.P."/>
            <person name="Asai D.J."/>
            <person name="Wilkes D.E."/>
            <person name="Wang Y."/>
            <person name="Cai H."/>
            <person name="Collins K."/>
            <person name="Stewart B.A."/>
            <person name="Lee S.R."/>
            <person name="Wilamowska K."/>
            <person name="Weinberg Z."/>
            <person name="Ruzzo W.L."/>
            <person name="Wloga D."/>
            <person name="Gaertig J."/>
            <person name="Frankel J."/>
            <person name="Tsao C.-C."/>
            <person name="Gorovsky M.A."/>
            <person name="Keeling P.J."/>
            <person name="Waller R.F."/>
            <person name="Patron N.J."/>
            <person name="Cherry J.M."/>
            <person name="Stover N.A."/>
            <person name="Krieger C.J."/>
            <person name="del Toro C."/>
            <person name="Ryder H.F."/>
            <person name="Williamson S.C."/>
            <person name="Barbeau R.A."/>
            <person name="Hamilton E.P."/>
            <person name="Orias E."/>
        </authorList>
    </citation>
    <scope>NUCLEOTIDE SEQUENCE [LARGE SCALE GENOMIC DNA]</scope>
    <source>
        <strain evidence="3">SB210</strain>
    </source>
</reference>
<keyword evidence="1" id="KW-1133">Transmembrane helix</keyword>
<name>W7XHE5_TETTS</name>
<keyword evidence="1" id="KW-0472">Membrane</keyword>
<dbReference type="Proteomes" id="UP000009168">
    <property type="component" value="Unassembled WGS sequence"/>
</dbReference>
<protein>
    <submittedName>
        <fullName evidence="2">Transmembrane protein, putative</fullName>
    </submittedName>
</protein>
<dbReference type="RefSeq" id="XP_012650826.1">
    <property type="nucleotide sequence ID" value="XM_012795372.1"/>
</dbReference>
<evidence type="ECO:0000313" key="3">
    <source>
        <dbReference type="Proteomes" id="UP000009168"/>
    </source>
</evidence>
<dbReference type="AlphaFoldDB" id="W7XHE5"/>
<organism evidence="2 3">
    <name type="scientific">Tetrahymena thermophila (strain SB210)</name>
    <dbReference type="NCBI Taxonomy" id="312017"/>
    <lineage>
        <taxon>Eukaryota</taxon>
        <taxon>Sar</taxon>
        <taxon>Alveolata</taxon>
        <taxon>Ciliophora</taxon>
        <taxon>Intramacronucleata</taxon>
        <taxon>Oligohymenophorea</taxon>
        <taxon>Hymenostomatida</taxon>
        <taxon>Tetrahymenina</taxon>
        <taxon>Tetrahymenidae</taxon>
        <taxon>Tetrahymena</taxon>
    </lineage>
</organism>
<feature type="transmembrane region" description="Helical" evidence="1">
    <location>
        <begin position="94"/>
        <end position="115"/>
    </location>
</feature>
<dbReference type="EMBL" id="GG662857">
    <property type="protein sequence ID" value="EWS76658.1"/>
    <property type="molecule type" value="Genomic_DNA"/>
</dbReference>
<feature type="transmembrane region" description="Helical" evidence="1">
    <location>
        <begin position="32"/>
        <end position="49"/>
    </location>
</feature>
<proteinExistence type="predicted"/>
<dbReference type="InParanoid" id="W7XHE5"/>
<accession>W7XHE5</accession>
<evidence type="ECO:0000256" key="1">
    <source>
        <dbReference type="SAM" id="Phobius"/>
    </source>
</evidence>
<evidence type="ECO:0000313" key="2">
    <source>
        <dbReference type="EMBL" id="EWS76658.1"/>
    </source>
</evidence>
<keyword evidence="1 2" id="KW-0812">Transmembrane</keyword>
<dbReference type="GeneID" id="24437815"/>
<keyword evidence="3" id="KW-1185">Reference proteome</keyword>